<comment type="subunit">
    <text evidence="8">Homodimers and heterodimers.</text>
</comment>
<evidence type="ECO:0000313" key="11">
    <source>
        <dbReference type="EMBL" id="KAI5355411.1"/>
    </source>
</evidence>
<dbReference type="GO" id="GO:0005634">
    <property type="term" value="C:nucleus"/>
    <property type="evidence" value="ECO:0007669"/>
    <property type="project" value="UniProtKB-SubCell"/>
</dbReference>
<accession>A0AAD5F6Q6</accession>
<organism evidence="11 12">
    <name type="scientific">Prunus dulcis</name>
    <name type="common">Almond</name>
    <name type="synonym">Amygdalus dulcis</name>
    <dbReference type="NCBI Taxonomy" id="3755"/>
    <lineage>
        <taxon>Eukaryota</taxon>
        <taxon>Viridiplantae</taxon>
        <taxon>Streptophyta</taxon>
        <taxon>Embryophyta</taxon>
        <taxon>Tracheophyta</taxon>
        <taxon>Spermatophyta</taxon>
        <taxon>Magnoliopsida</taxon>
        <taxon>eudicotyledons</taxon>
        <taxon>Gunneridae</taxon>
        <taxon>Pentapetalae</taxon>
        <taxon>rosids</taxon>
        <taxon>fabids</taxon>
        <taxon>Rosales</taxon>
        <taxon>Rosaceae</taxon>
        <taxon>Amygdaloideae</taxon>
        <taxon>Amygdaleae</taxon>
        <taxon>Prunus</taxon>
    </lineage>
</organism>
<keyword evidence="12" id="KW-1185">Reference proteome</keyword>
<dbReference type="Proteomes" id="UP001054821">
    <property type="component" value="Chromosome 1"/>
</dbReference>
<evidence type="ECO:0000256" key="6">
    <source>
        <dbReference type="ARBA" id="ARBA00023242"/>
    </source>
</evidence>
<keyword evidence="4 8" id="KW-0238">DNA-binding</keyword>
<dbReference type="Gene3D" id="2.40.330.10">
    <property type="entry name" value="DNA-binding pseudobarrel domain"/>
    <property type="match status" value="1"/>
</dbReference>
<dbReference type="InterPro" id="IPR010525">
    <property type="entry name" value="ARF_dom"/>
</dbReference>
<dbReference type="Pfam" id="PF06507">
    <property type="entry name" value="ARF_AD"/>
    <property type="match status" value="1"/>
</dbReference>
<proteinExistence type="inferred from homology"/>
<sequence>MPPTPHPPPHHHPHSHSHSPHRPIDPKIWRACAGNSVQIPILHSRVYYFPQGHLEQSSSSAPLLLSPLVLSKPLILCRISAVHFLADPTTDEVFAKLLLLPIPNHEPTNRHEPPNDDVFDDADETDKVVSFAKILTPSDANNGGGFSVPRFCADSIFPALNYQAEPPVQTLSVTDLHGVVWDFRHIYRGTPRRHLLTTGWSKFVNHKMLVAGDSVVFMRNSRGEMFVGVRRAVRSTVSSDCASRWSSHIGGGATTTMRLKTEDQEGSGRKVMSAEAVVGAAEMAAAGRPFEVVYYPKAGWSDFVVKAEVVEKALNVFWSAGMRVKMSVETEDSSRMTWFQGTLSSVSIPDNGPWQRSPWRMLQVTWDEPEVLQNAKRVSPWQVDYVASTPSIHTAFPPAKRFRAPMSPGLLTNAEEEFFFPVPGAPNSTMGQLNASLLNYNTFPAGMQGARQDLYCVSNLSHLLSENTPQMCPYNSFGNNVVPKLKRVSTELNIGSSQSDELSLDSQSSVHSFGTELDGNRYCNSTKVGRSSFQLFGKIIHMNQPVEGGFDDVGCTEDNGNKGYNATEEPQLLKLVLCELLVAATTKVSVRALKAGRKLTSLTVAVAIYVYSGYFSLWC</sequence>
<dbReference type="Gene3D" id="2.30.30.1040">
    <property type="match status" value="1"/>
</dbReference>
<dbReference type="PANTHER" id="PTHR31384">
    <property type="entry name" value="AUXIN RESPONSE FACTOR 4-RELATED"/>
    <property type="match status" value="1"/>
</dbReference>
<comment type="subcellular location">
    <subcellularLocation>
        <location evidence="1 8">Nucleus</location>
    </subcellularLocation>
</comment>
<comment type="function">
    <text evidence="8">Auxin response factors (ARFs) are transcriptional factors that bind specifically to the DNA sequence 5'-TGTCTC-3' found in the auxin-responsive promoter elements (AuxREs).</text>
</comment>
<comment type="similarity">
    <text evidence="2 8">Belongs to the ARF family.</text>
</comment>
<dbReference type="FunFam" id="2.40.330.10:FF:000001">
    <property type="entry name" value="Auxin response factor"/>
    <property type="match status" value="1"/>
</dbReference>
<evidence type="ECO:0000313" key="12">
    <source>
        <dbReference type="Proteomes" id="UP001054821"/>
    </source>
</evidence>
<keyword evidence="7 8" id="KW-0927">Auxin signaling pathway</keyword>
<evidence type="ECO:0000256" key="4">
    <source>
        <dbReference type="ARBA" id="ARBA00023125"/>
    </source>
</evidence>
<dbReference type="PROSITE" id="PS50863">
    <property type="entry name" value="B3"/>
    <property type="match status" value="1"/>
</dbReference>
<evidence type="ECO:0000256" key="7">
    <source>
        <dbReference type="ARBA" id="ARBA00023294"/>
    </source>
</evidence>
<dbReference type="InterPro" id="IPR044835">
    <property type="entry name" value="ARF_plant"/>
</dbReference>
<dbReference type="GO" id="GO:0006355">
    <property type="term" value="P:regulation of DNA-templated transcription"/>
    <property type="evidence" value="ECO:0007669"/>
    <property type="project" value="InterPro"/>
</dbReference>
<keyword evidence="5 8" id="KW-0804">Transcription</keyword>
<keyword evidence="3 8" id="KW-0805">Transcription regulation</keyword>
<dbReference type="Pfam" id="PF02362">
    <property type="entry name" value="B3"/>
    <property type="match status" value="1"/>
</dbReference>
<comment type="caution">
    <text evidence="11">The sequence shown here is derived from an EMBL/GenBank/DDBJ whole genome shotgun (WGS) entry which is preliminary data.</text>
</comment>
<dbReference type="InterPro" id="IPR003340">
    <property type="entry name" value="B3_DNA-bd"/>
</dbReference>
<evidence type="ECO:0000256" key="9">
    <source>
        <dbReference type="SAM" id="MobiDB-lite"/>
    </source>
</evidence>
<dbReference type="InterPro" id="IPR015300">
    <property type="entry name" value="DNA-bd_pseudobarrel_sf"/>
</dbReference>
<dbReference type="AlphaFoldDB" id="A0AAD5F6Q6"/>
<evidence type="ECO:0000259" key="10">
    <source>
        <dbReference type="PROSITE" id="PS50863"/>
    </source>
</evidence>
<dbReference type="SMART" id="SM01019">
    <property type="entry name" value="B3"/>
    <property type="match status" value="1"/>
</dbReference>
<dbReference type="PANTHER" id="PTHR31384:SF94">
    <property type="entry name" value="AUXIN RESPONSE FACTOR 17"/>
    <property type="match status" value="1"/>
</dbReference>
<dbReference type="SUPFAM" id="SSF101936">
    <property type="entry name" value="DNA-binding pseudobarrel domain"/>
    <property type="match status" value="1"/>
</dbReference>
<reference evidence="11 12" key="1">
    <citation type="journal article" date="2022" name="G3 (Bethesda)">
        <title>Whole-genome sequence and methylome profiling of the almond [Prunus dulcis (Mill.) D.A. Webb] cultivar 'Nonpareil'.</title>
        <authorList>
            <person name="D'Amico-Willman K.M."/>
            <person name="Ouma W.Z."/>
            <person name="Meulia T."/>
            <person name="Sideli G.M."/>
            <person name="Gradziel T.M."/>
            <person name="Fresnedo-Ramirez J."/>
        </authorList>
    </citation>
    <scope>NUCLEOTIDE SEQUENCE [LARGE SCALE GENOMIC DNA]</scope>
    <source>
        <strain evidence="11">Clone GOH B32 T37-40</strain>
    </source>
</reference>
<feature type="domain" description="TF-B3" evidence="10">
    <location>
        <begin position="131"/>
        <end position="233"/>
    </location>
</feature>
<dbReference type="GO" id="GO:0003677">
    <property type="term" value="F:DNA binding"/>
    <property type="evidence" value="ECO:0007669"/>
    <property type="project" value="UniProtKB-KW"/>
</dbReference>
<evidence type="ECO:0000256" key="3">
    <source>
        <dbReference type="ARBA" id="ARBA00023015"/>
    </source>
</evidence>
<feature type="compositionally biased region" description="Basic residues" evidence="9">
    <location>
        <begin position="8"/>
        <end position="21"/>
    </location>
</feature>
<dbReference type="CDD" id="cd10017">
    <property type="entry name" value="B3_DNA"/>
    <property type="match status" value="1"/>
</dbReference>
<gene>
    <name evidence="11" type="ORF">L3X38_008306</name>
</gene>
<evidence type="ECO:0000256" key="8">
    <source>
        <dbReference type="RuleBase" id="RU004561"/>
    </source>
</evidence>
<feature type="region of interest" description="Disordered" evidence="9">
    <location>
        <begin position="1"/>
        <end position="25"/>
    </location>
</feature>
<dbReference type="GO" id="GO:0009734">
    <property type="term" value="P:auxin-activated signaling pathway"/>
    <property type="evidence" value="ECO:0007669"/>
    <property type="project" value="UniProtKB-KW"/>
</dbReference>
<evidence type="ECO:0000256" key="5">
    <source>
        <dbReference type="ARBA" id="ARBA00023163"/>
    </source>
</evidence>
<name>A0AAD5F6Q6_PRUDU</name>
<keyword evidence="6 8" id="KW-0539">Nucleus</keyword>
<dbReference type="EMBL" id="JAJFAZ020000001">
    <property type="protein sequence ID" value="KAI5355411.1"/>
    <property type="molecule type" value="Genomic_DNA"/>
</dbReference>
<evidence type="ECO:0000256" key="2">
    <source>
        <dbReference type="ARBA" id="ARBA00007853"/>
    </source>
</evidence>
<protein>
    <recommendedName>
        <fullName evidence="8">Auxin response factor</fullName>
    </recommendedName>
</protein>
<evidence type="ECO:0000256" key="1">
    <source>
        <dbReference type="ARBA" id="ARBA00004123"/>
    </source>
</evidence>